<dbReference type="PANTHER" id="PTHR43802:SF1">
    <property type="entry name" value="IP11341P-RELATED"/>
    <property type="match status" value="1"/>
</dbReference>
<dbReference type="GO" id="GO:0003824">
    <property type="term" value="F:catalytic activity"/>
    <property type="evidence" value="ECO:0007669"/>
    <property type="project" value="InterPro"/>
</dbReference>
<dbReference type="Pfam" id="PF00378">
    <property type="entry name" value="ECH_1"/>
    <property type="match status" value="1"/>
</dbReference>
<dbReference type="EMBL" id="LILD01000003">
    <property type="protein sequence ID" value="KOO36807.1"/>
    <property type="molecule type" value="Genomic_DNA"/>
</dbReference>
<sequence>MCEEFKDIIYEEKGQVAWVTLNRPATYNAFTPVMNREVTVALKKANQSDAIRAIVLTGTGRAFCSGEDLDGVTVDTDHGAILRARYHPMMQAMKQVEKPIIAAVNGTAAGAGMSLALAADFRLVHENAKFVSAFLGVGLIPDSGFLYQLPRMIGYAKALELAVLGKPLSAEDAQRYGLVTEIFAADEWEDGIANFSMKIAALPTKGIGLIKRLMIDGMNEDFLDVLEKEAQAQRIAGQSADHREGLEAFKQSRPPVFTGL</sequence>
<dbReference type="RefSeq" id="WP_053432053.1">
    <property type="nucleotide sequence ID" value="NZ_CP040441.1"/>
</dbReference>
<proteinExistence type="inferred from homology"/>
<gene>
    <name evidence="3" type="ORF">AMD02_15445</name>
</gene>
<protein>
    <submittedName>
        <fullName evidence="3">Enoyl-CoA hydratase</fullName>
    </submittedName>
</protein>
<dbReference type="InterPro" id="IPR001753">
    <property type="entry name" value="Enoyl-CoA_hydra/iso"/>
</dbReference>
<dbReference type="SUPFAM" id="SSF52096">
    <property type="entry name" value="ClpP/crotonase"/>
    <property type="match status" value="1"/>
</dbReference>
<organism evidence="3">
    <name type="scientific">Halalkalibacterium halodurans</name>
    <name type="common">Bacillus halodurans</name>
    <dbReference type="NCBI Taxonomy" id="86665"/>
    <lineage>
        <taxon>Bacteria</taxon>
        <taxon>Bacillati</taxon>
        <taxon>Bacillota</taxon>
        <taxon>Bacilli</taxon>
        <taxon>Bacillales</taxon>
        <taxon>Bacillaceae</taxon>
        <taxon>Halalkalibacterium (ex Joshi et al. 2022)</taxon>
    </lineage>
</organism>
<evidence type="ECO:0000256" key="1">
    <source>
        <dbReference type="ARBA" id="ARBA00005254"/>
    </source>
</evidence>
<dbReference type="CDD" id="cd06558">
    <property type="entry name" value="crotonase-like"/>
    <property type="match status" value="1"/>
</dbReference>
<dbReference type="GeneID" id="87595745"/>
<comment type="caution">
    <text evidence="3">The sequence shown here is derived from an EMBL/GenBank/DDBJ whole genome shotgun (WGS) entry which is preliminary data.</text>
</comment>
<dbReference type="InterPro" id="IPR029045">
    <property type="entry name" value="ClpP/crotonase-like_dom_sf"/>
</dbReference>
<dbReference type="InterPro" id="IPR014748">
    <property type="entry name" value="Enoyl-CoA_hydra_C"/>
</dbReference>
<dbReference type="PROSITE" id="PS00166">
    <property type="entry name" value="ENOYL_COA_HYDRATASE"/>
    <property type="match status" value="1"/>
</dbReference>
<dbReference type="InterPro" id="IPR018376">
    <property type="entry name" value="Enoyl-CoA_hyd/isom_CS"/>
</dbReference>
<evidence type="ECO:0000313" key="3">
    <source>
        <dbReference type="EMBL" id="KOO36807.1"/>
    </source>
</evidence>
<dbReference type="Gene3D" id="3.90.226.10">
    <property type="entry name" value="2-enoyl-CoA Hydratase, Chain A, domain 1"/>
    <property type="match status" value="1"/>
</dbReference>
<dbReference type="AlphaFoldDB" id="A0A0M0KDZ4"/>
<evidence type="ECO:0000256" key="2">
    <source>
        <dbReference type="RuleBase" id="RU003707"/>
    </source>
</evidence>
<accession>A0A0M0KDZ4</accession>
<reference evidence="3" key="1">
    <citation type="submission" date="2015-08" db="EMBL/GenBank/DDBJ databases">
        <title>Complete DNA Sequence of Pseudomonas syringae pv. actinidiae, the Causal Agent of Kiwifruit Canker Disease.</title>
        <authorList>
            <person name="Rikkerink E.H.A."/>
            <person name="Fineran P.C."/>
        </authorList>
    </citation>
    <scope>NUCLEOTIDE SEQUENCE</scope>
    <source>
        <strain evidence="3">DSM 13666</strain>
    </source>
</reference>
<dbReference type="PATRIC" id="fig|136160.3.peg.4028"/>
<comment type="similarity">
    <text evidence="1 2">Belongs to the enoyl-CoA hydratase/isomerase family.</text>
</comment>
<dbReference type="PANTHER" id="PTHR43802">
    <property type="entry name" value="ENOYL-COA HYDRATASE"/>
    <property type="match status" value="1"/>
</dbReference>
<name>A0A0M0KDZ4_ALKHA</name>
<dbReference type="Gene3D" id="1.10.12.10">
    <property type="entry name" value="Lyase 2-enoyl-coa Hydratase, Chain A, domain 2"/>
    <property type="match status" value="1"/>
</dbReference>